<evidence type="ECO:0000313" key="2">
    <source>
        <dbReference type="Proteomes" id="UP000249842"/>
    </source>
</evidence>
<reference evidence="2" key="1">
    <citation type="submission" date="2018-05" db="EMBL/GenBank/DDBJ databases">
        <authorList>
            <person name="Li X."/>
        </authorList>
    </citation>
    <scope>NUCLEOTIDE SEQUENCE [LARGE SCALE GENOMIC DNA]</scope>
    <source>
        <strain evidence="2">HKS-05</strain>
    </source>
</reference>
<comment type="caution">
    <text evidence="1">The sequence shown here is derived from an EMBL/GenBank/DDBJ whole genome shotgun (WGS) entry which is preliminary data.</text>
</comment>
<evidence type="ECO:0000313" key="1">
    <source>
        <dbReference type="EMBL" id="RAK60164.1"/>
    </source>
</evidence>
<proteinExistence type="predicted"/>
<accession>A0A328B2V0</accession>
<keyword evidence="2" id="KW-1185">Reference proteome</keyword>
<dbReference type="Proteomes" id="UP000249842">
    <property type="component" value="Unassembled WGS sequence"/>
</dbReference>
<dbReference type="RefSeq" id="WP_111457457.1">
    <property type="nucleotide sequence ID" value="NZ_QFYP01000001.1"/>
</dbReference>
<dbReference type="OrthoDB" id="7210631at2"/>
<protein>
    <submittedName>
        <fullName evidence="1">Uncharacterized protein</fullName>
    </submittedName>
</protein>
<dbReference type="AlphaFoldDB" id="A0A328B2V0"/>
<gene>
    <name evidence="1" type="ORF">DJ021_10290</name>
</gene>
<name>A0A328B2V0_9CAUL</name>
<organism evidence="1 2">
    <name type="scientific">Phenylobacterium hankyongense</name>
    <dbReference type="NCBI Taxonomy" id="1813876"/>
    <lineage>
        <taxon>Bacteria</taxon>
        <taxon>Pseudomonadati</taxon>
        <taxon>Pseudomonadota</taxon>
        <taxon>Alphaproteobacteria</taxon>
        <taxon>Caulobacterales</taxon>
        <taxon>Caulobacteraceae</taxon>
        <taxon>Phenylobacterium</taxon>
    </lineage>
</organism>
<sequence length="94" mass="10002">MADGASHQTIGAALGAPRLNQALAARSSLWAVCRCGREASVDPGPWFAQGLARHSVEHLESRLRCLCGARRVPLEIRGLAEAPHGVTGGIYVFR</sequence>
<dbReference type="EMBL" id="QFYP01000001">
    <property type="protein sequence ID" value="RAK60164.1"/>
    <property type="molecule type" value="Genomic_DNA"/>
</dbReference>